<accession>A0A8J5CIU3</accession>
<organism evidence="2 3">
    <name type="scientific">Chionoecetes opilio</name>
    <name type="common">Atlantic snow crab</name>
    <name type="synonym">Cancer opilio</name>
    <dbReference type="NCBI Taxonomy" id="41210"/>
    <lineage>
        <taxon>Eukaryota</taxon>
        <taxon>Metazoa</taxon>
        <taxon>Ecdysozoa</taxon>
        <taxon>Arthropoda</taxon>
        <taxon>Crustacea</taxon>
        <taxon>Multicrustacea</taxon>
        <taxon>Malacostraca</taxon>
        <taxon>Eumalacostraca</taxon>
        <taxon>Eucarida</taxon>
        <taxon>Decapoda</taxon>
        <taxon>Pleocyemata</taxon>
        <taxon>Brachyura</taxon>
        <taxon>Eubrachyura</taxon>
        <taxon>Majoidea</taxon>
        <taxon>Majidae</taxon>
        <taxon>Chionoecetes</taxon>
    </lineage>
</organism>
<dbReference type="EMBL" id="JACEEZ010025380">
    <property type="protein sequence ID" value="KAG0701434.1"/>
    <property type="molecule type" value="Genomic_DNA"/>
</dbReference>
<proteinExistence type="predicted"/>
<keyword evidence="3" id="KW-1185">Reference proteome</keyword>
<reference evidence="2" key="1">
    <citation type="submission" date="2020-07" db="EMBL/GenBank/DDBJ databases">
        <title>The High-quality genome of the commercially important snow crab, Chionoecetes opilio.</title>
        <authorList>
            <person name="Jeong J.-H."/>
            <person name="Ryu S."/>
        </authorList>
    </citation>
    <scope>NUCLEOTIDE SEQUENCE</scope>
    <source>
        <strain evidence="2">MADBK_172401_WGS</strain>
        <tissue evidence="2">Digestive gland</tissue>
    </source>
</reference>
<name>A0A8J5CIU3_CHIOP</name>
<dbReference type="AlphaFoldDB" id="A0A8J5CIU3"/>
<dbReference type="OrthoDB" id="6380654at2759"/>
<comment type="caution">
    <text evidence="2">The sequence shown here is derived from an EMBL/GenBank/DDBJ whole genome shotgun (WGS) entry which is preliminary data.</text>
</comment>
<evidence type="ECO:0000313" key="3">
    <source>
        <dbReference type="Proteomes" id="UP000770661"/>
    </source>
</evidence>
<feature type="region of interest" description="Disordered" evidence="1">
    <location>
        <begin position="105"/>
        <end position="130"/>
    </location>
</feature>
<gene>
    <name evidence="2" type="ORF">GWK47_025309</name>
</gene>
<dbReference type="Proteomes" id="UP000770661">
    <property type="component" value="Unassembled WGS sequence"/>
</dbReference>
<evidence type="ECO:0000256" key="1">
    <source>
        <dbReference type="SAM" id="MobiDB-lite"/>
    </source>
</evidence>
<sequence length="130" mass="14289">MVIPSSNPPPPPPWLTDECRCRRDHVGSGHPEDAAANHECRQDLYARVVHHEGNRDAKNDRGVAVLQYIPLYPRPGAVVDKAVGARDPQQKKDLLEGLAILMNKVNENDGGPGARTGRNLPLDPLKPMNH</sequence>
<protein>
    <submittedName>
        <fullName evidence="2">Uncharacterized protein</fullName>
    </submittedName>
</protein>
<evidence type="ECO:0000313" key="2">
    <source>
        <dbReference type="EMBL" id="KAG0701434.1"/>
    </source>
</evidence>